<dbReference type="PROSITE" id="PS01188">
    <property type="entry name" value="ELO"/>
    <property type="match status" value="1"/>
</dbReference>
<keyword evidence="2" id="KW-0444">Lipid biosynthesis</keyword>
<gene>
    <name evidence="11" type="primary">HOS3_3</name>
    <name evidence="11" type="ORF">A4A49_16965</name>
</gene>
<dbReference type="GO" id="GO:0042761">
    <property type="term" value="P:very long-chain fatty acid biosynthetic process"/>
    <property type="evidence" value="ECO:0007669"/>
    <property type="project" value="TreeGrafter"/>
</dbReference>
<evidence type="ECO:0000256" key="5">
    <source>
        <dbReference type="ARBA" id="ARBA00022832"/>
    </source>
</evidence>
<evidence type="ECO:0000256" key="1">
    <source>
        <dbReference type="ARBA" id="ARBA00004141"/>
    </source>
</evidence>
<dbReference type="Proteomes" id="UP000187609">
    <property type="component" value="Unassembled WGS sequence"/>
</dbReference>
<feature type="transmembrane region" description="Helical" evidence="10">
    <location>
        <begin position="176"/>
        <end position="196"/>
    </location>
</feature>
<dbReference type="SMR" id="A0A314KR66"/>
<evidence type="ECO:0000256" key="10">
    <source>
        <dbReference type="SAM" id="Phobius"/>
    </source>
</evidence>
<keyword evidence="4 10" id="KW-0812">Transmembrane</keyword>
<evidence type="ECO:0000256" key="6">
    <source>
        <dbReference type="ARBA" id="ARBA00022989"/>
    </source>
</evidence>
<keyword evidence="3" id="KW-0808">Transferase</keyword>
<accession>A0A314KR66</accession>
<dbReference type="GO" id="GO:0019367">
    <property type="term" value="P:fatty acid elongation, saturated fatty acid"/>
    <property type="evidence" value="ECO:0007669"/>
    <property type="project" value="TreeGrafter"/>
</dbReference>
<dbReference type="GO" id="GO:0034626">
    <property type="term" value="P:fatty acid elongation, polyunsaturated fatty acid"/>
    <property type="evidence" value="ECO:0007669"/>
    <property type="project" value="TreeGrafter"/>
</dbReference>
<keyword evidence="8 10" id="KW-0472">Membrane</keyword>
<evidence type="ECO:0000256" key="9">
    <source>
        <dbReference type="ARBA" id="ARBA00023160"/>
    </source>
</evidence>
<evidence type="ECO:0000313" key="11">
    <source>
        <dbReference type="EMBL" id="OIT31838.1"/>
    </source>
</evidence>
<proteinExistence type="predicted"/>
<keyword evidence="9" id="KW-0275">Fatty acid biosynthesis</keyword>
<dbReference type="AlphaFoldDB" id="A0A314KR66"/>
<dbReference type="InterPro" id="IPR030457">
    <property type="entry name" value="ELO_CS"/>
</dbReference>
<dbReference type="InterPro" id="IPR002076">
    <property type="entry name" value="ELO_fam"/>
</dbReference>
<reference evidence="11" key="1">
    <citation type="submission" date="2016-11" db="EMBL/GenBank/DDBJ databases">
        <title>The genome of Nicotiana attenuata.</title>
        <authorList>
            <person name="Xu S."/>
            <person name="Brockmoeller T."/>
            <person name="Gaquerel E."/>
            <person name="Navarro A."/>
            <person name="Kuhl H."/>
            <person name="Gase K."/>
            <person name="Ling Z."/>
            <person name="Zhou W."/>
            <person name="Kreitzer C."/>
            <person name="Stanke M."/>
            <person name="Tang H."/>
            <person name="Lyons E."/>
            <person name="Pandey P."/>
            <person name="Pandey S.P."/>
            <person name="Timmermann B."/>
            <person name="Baldwin I.T."/>
        </authorList>
    </citation>
    <scope>NUCLEOTIDE SEQUENCE [LARGE SCALE GENOMIC DNA]</scope>
    <source>
        <strain evidence="11">UT</strain>
    </source>
</reference>
<feature type="transmembrane region" description="Helical" evidence="10">
    <location>
        <begin position="33"/>
        <end position="53"/>
    </location>
</feature>
<protein>
    <submittedName>
        <fullName evidence="11">Elongation of fatty acids protein 3-like protein</fullName>
    </submittedName>
</protein>
<evidence type="ECO:0000256" key="2">
    <source>
        <dbReference type="ARBA" id="ARBA00022516"/>
    </source>
</evidence>
<evidence type="ECO:0000256" key="3">
    <source>
        <dbReference type="ARBA" id="ARBA00022679"/>
    </source>
</evidence>
<sequence length="288" mass="33349">MEALYSSIHYWLVEHPSISQFEWNYGYTLGSSLLFPTLSVFIYLSLTLLALRFSPFLPTFSATALHRITTVHSLLLCLLSLIMAVGCSLSVIHQMPRHDWKWIVCFPANHTLPRGPLFFWAKFFYLSKILEFIDTLLIILSNSRSRRLTFLHVYHHATVPVICYLTLSSANSQSMIHVGVITNSSVHVIMYAYYFLCAMGKRPRWKRLVTNCQIFQFILYFLCAVATMYYHLTTEIGCSGVGTLCFNMAFNTSLLLLFLDFHSKNYTNNMIIKERADKLRDNQKKTVY</sequence>
<evidence type="ECO:0000313" key="12">
    <source>
        <dbReference type="Proteomes" id="UP000187609"/>
    </source>
</evidence>
<comment type="subcellular location">
    <subcellularLocation>
        <location evidence="1">Membrane</location>
        <topology evidence="1">Multi-pass membrane protein</topology>
    </subcellularLocation>
</comment>
<dbReference type="GO" id="GO:0030148">
    <property type="term" value="P:sphingolipid biosynthetic process"/>
    <property type="evidence" value="ECO:0007669"/>
    <property type="project" value="TreeGrafter"/>
</dbReference>
<organism evidence="11 12">
    <name type="scientific">Nicotiana attenuata</name>
    <name type="common">Coyote tobacco</name>
    <dbReference type="NCBI Taxonomy" id="49451"/>
    <lineage>
        <taxon>Eukaryota</taxon>
        <taxon>Viridiplantae</taxon>
        <taxon>Streptophyta</taxon>
        <taxon>Embryophyta</taxon>
        <taxon>Tracheophyta</taxon>
        <taxon>Spermatophyta</taxon>
        <taxon>Magnoliopsida</taxon>
        <taxon>eudicotyledons</taxon>
        <taxon>Gunneridae</taxon>
        <taxon>Pentapetalae</taxon>
        <taxon>asterids</taxon>
        <taxon>lamiids</taxon>
        <taxon>Solanales</taxon>
        <taxon>Solanaceae</taxon>
        <taxon>Nicotianoideae</taxon>
        <taxon>Nicotianeae</taxon>
        <taxon>Nicotiana</taxon>
    </lineage>
</organism>
<dbReference type="PANTHER" id="PTHR11157:SF149">
    <property type="entry name" value="ELONGATION OF FATTY ACIDS PROTEIN A-LIKE"/>
    <property type="match status" value="1"/>
</dbReference>
<feature type="transmembrane region" description="Helical" evidence="10">
    <location>
        <begin position="117"/>
        <end position="140"/>
    </location>
</feature>
<name>A0A314KR66_NICAT</name>
<keyword evidence="5" id="KW-0276">Fatty acid metabolism</keyword>
<evidence type="ECO:0000256" key="7">
    <source>
        <dbReference type="ARBA" id="ARBA00023098"/>
    </source>
</evidence>
<feature type="transmembrane region" description="Helical" evidence="10">
    <location>
        <begin position="241"/>
        <end position="261"/>
    </location>
</feature>
<feature type="transmembrane region" description="Helical" evidence="10">
    <location>
        <begin position="74"/>
        <end position="92"/>
    </location>
</feature>
<dbReference type="GO" id="GO:0034625">
    <property type="term" value="P:fatty acid elongation, monounsaturated fatty acid"/>
    <property type="evidence" value="ECO:0007669"/>
    <property type="project" value="TreeGrafter"/>
</dbReference>
<dbReference type="Pfam" id="PF01151">
    <property type="entry name" value="ELO"/>
    <property type="match status" value="1"/>
</dbReference>
<dbReference type="GO" id="GO:0009922">
    <property type="term" value="F:fatty acid elongase activity"/>
    <property type="evidence" value="ECO:0007669"/>
    <property type="project" value="InterPro"/>
</dbReference>
<feature type="transmembrane region" description="Helical" evidence="10">
    <location>
        <begin position="152"/>
        <end position="170"/>
    </location>
</feature>
<evidence type="ECO:0000256" key="4">
    <source>
        <dbReference type="ARBA" id="ARBA00022692"/>
    </source>
</evidence>
<dbReference type="EMBL" id="MJEQ01001187">
    <property type="protein sequence ID" value="OIT31838.1"/>
    <property type="molecule type" value="Genomic_DNA"/>
</dbReference>
<dbReference type="Gramene" id="OIT31838">
    <property type="protein sequence ID" value="OIT31838"/>
    <property type="gene ID" value="A4A49_16965"/>
</dbReference>
<keyword evidence="6 10" id="KW-1133">Transmembrane helix</keyword>
<dbReference type="PANTHER" id="PTHR11157">
    <property type="entry name" value="FATTY ACID ACYL TRANSFERASE-RELATED"/>
    <property type="match status" value="1"/>
</dbReference>
<keyword evidence="7" id="KW-0443">Lipid metabolism</keyword>
<feature type="transmembrane region" description="Helical" evidence="10">
    <location>
        <begin position="208"/>
        <end position="229"/>
    </location>
</feature>
<dbReference type="GO" id="GO:0005789">
    <property type="term" value="C:endoplasmic reticulum membrane"/>
    <property type="evidence" value="ECO:0007669"/>
    <property type="project" value="TreeGrafter"/>
</dbReference>
<keyword evidence="12" id="KW-1185">Reference proteome</keyword>
<comment type="caution">
    <text evidence="11">The sequence shown here is derived from an EMBL/GenBank/DDBJ whole genome shotgun (WGS) entry which is preliminary data.</text>
</comment>
<evidence type="ECO:0000256" key="8">
    <source>
        <dbReference type="ARBA" id="ARBA00023136"/>
    </source>
</evidence>